<evidence type="ECO:0000256" key="4">
    <source>
        <dbReference type="ARBA" id="ARBA00022801"/>
    </source>
</evidence>
<dbReference type="RefSeq" id="WP_218933705.1">
    <property type="nucleotide sequence ID" value="NZ_CP036525.1"/>
</dbReference>
<keyword evidence="6 10" id="KW-0224">Dipeptidase</keyword>
<feature type="binding site" evidence="10">
    <location>
        <position position="778"/>
    </location>
    <ligand>
        <name>Zn(2+)</name>
        <dbReference type="ChEBI" id="CHEBI:29105"/>
        <note>catalytic</note>
    </ligand>
</feature>
<dbReference type="CDD" id="cd14840">
    <property type="entry name" value="D-Ala-D-Ala_dipeptidase_Aad"/>
    <property type="match status" value="1"/>
</dbReference>
<name>A0A517N4L9_9BACT</name>
<evidence type="ECO:0000256" key="2">
    <source>
        <dbReference type="ARBA" id="ARBA00022670"/>
    </source>
</evidence>
<feature type="domain" description="Beta-lactamase-related" evidence="12">
    <location>
        <begin position="54"/>
        <end position="383"/>
    </location>
</feature>
<feature type="chain" id="PRO_5021748666" description="D-alanyl-D-alanine dipeptidase" evidence="11">
    <location>
        <begin position="25"/>
        <end position="800"/>
    </location>
</feature>
<dbReference type="InterPro" id="IPR051478">
    <property type="entry name" value="Beta-lactamase-like_AB/R"/>
</dbReference>
<dbReference type="GO" id="GO:0071555">
    <property type="term" value="P:cell wall organization"/>
    <property type="evidence" value="ECO:0007669"/>
    <property type="project" value="UniProtKB-KW"/>
</dbReference>
<evidence type="ECO:0000256" key="8">
    <source>
        <dbReference type="ARBA" id="ARBA00023316"/>
    </source>
</evidence>
<evidence type="ECO:0000256" key="9">
    <source>
        <dbReference type="ARBA" id="ARBA00038473"/>
    </source>
</evidence>
<dbReference type="Pfam" id="PF01427">
    <property type="entry name" value="Peptidase_M15"/>
    <property type="match status" value="1"/>
</dbReference>
<evidence type="ECO:0000256" key="7">
    <source>
        <dbReference type="ARBA" id="ARBA00023049"/>
    </source>
</evidence>
<sequence length="800" mass="87708" precursor="true">MKPLPIKLLIFAIALHAMVVGVRADALETGAAVGEHVQPDDSQTDYTAAIAKIRSAVQYEVAEKNLPALSVSLVDGDRVVWADGFGFQDSERRVPATADTIYRVGSVSKLFTDMALLQLVEDAALDLDAPVTKYLPDFQPQNDFGIPITLRQLMSHQSGLVRESPVGNYFDPTEPSLSETVASLNDTSLVYQPETKTKYSNAAIAVVGAVLEKQLDVSHPQRVRTKILDPLGMTASSFVITPAIESSLATGWMHTYDGRRFEAPGFLLGTGPAGNLYSSVQDLAKFLVCLFDDGRSDGGQVVSPAMLKRMTTPVQDANGRSQGFGLGFKVQNFDGTTKIGHGGAVYGFSTQLEALPERKLGVVAATSLDGSNGVVRRLSEYALRAMTAVQDNQPLPEYRRTVPVPVARTAELVGKYHKVDGQGWARIAPSGDGVSLQLGSVRQQLRSDSGTGTLVTDDTAGFGVEVQLEGSDRLLINGVAYQRAADEPPAKVPARWKGLIGEYGHDHNTLYILEDDGQLYALIEWFYSYPLTEVSSGVFEFPDYGLYHGEGLRFKRDANGDAISVVAAEVEFLRRAVGTKDGETFKIKPVKPIDTLRADALAASPPIESGEYLDSDLVDLVALDPTIRLDIRYATENNFTGAVFYKQSRALMQRPAAEAVVRANARLKQRGLGLLIHDAYRPWHVTKMFWDATPGNMKDFVANPAEGSRHNRGCAVDLTLYDLASGQPIQMVAGYDEFSPRSFPNYPGGTANQRWYRSLLRRTMESEGFTVFEFEWWHFDFQGWQDYRIGNVTFEQIGSN</sequence>
<evidence type="ECO:0000313" key="14">
    <source>
        <dbReference type="Proteomes" id="UP000318538"/>
    </source>
</evidence>
<dbReference type="InterPro" id="IPR000755">
    <property type="entry name" value="A_A_dipeptidase"/>
</dbReference>
<dbReference type="Gene3D" id="3.40.710.10">
    <property type="entry name" value="DD-peptidase/beta-lactamase superfamily"/>
    <property type="match status" value="1"/>
</dbReference>
<keyword evidence="5 10" id="KW-0862">Zinc</keyword>
<dbReference type="HAMAP" id="MF_01924">
    <property type="entry name" value="A_A_dipeptidase"/>
    <property type="match status" value="1"/>
</dbReference>
<organism evidence="13 14">
    <name type="scientific">Rubripirellula lacrimiformis</name>
    <dbReference type="NCBI Taxonomy" id="1930273"/>
    <lineage>
        <taxon>Bacteria</taxon>
        <taxon>Pseudomonadati</taxon>
        <taxon>Planctomycetota</taxon>
        <taxon>Planctomycetia</taxon>
        <taxon>Pirellulales</taxon>
        <taxon>Pirellulaceae</taxon>
        <taxon>Rubripirellula</taxon>
    </lineage>
</organism>
<keyword evidence="11" id="KW-0732">Signal</keyword>
<keyword evidence="3 10" id="KW-0479">Metal-binding</keyword>
<dbReference type="Proteomes" id="UP000318538">
    <property type="component" value="Chromosome"/>
</dbReference>
<dbReference type="AlphaFoldDB" id="A0A517N4L9"/>
<dbReference type="SUPFAM" id="SSF55166">
    <property type="entry name" value="Hedgehog/DD-peptidase"/>
    <property type="match status" value="1"/>
</dbReference>
<keyword evidence="8" id="KW-0961">Cell wall biogenesis/degradation</keyword>
<comment type="cofactor">
    <cofactor evidence="10">
        <name>Zn(2+)</name>
        <dbReference type="ChEBI" id="CHEBI:29105"/>
    </cofactor>
    <text evidence="10">Binds 1 zinc ion per subunit.</text>
</comment>
<feature type="binding site" evidence="10">
    <location>
        <position position="710"/>
    </location>
    <ligand>
        <name>Zn(2+)</name>
        <dbReference type="ChEBI" id="CHEBI:29105"/>
        <note>catalytic</note>
    </ligand>
</feature>
<keyword evidence="14" id="KW-1185">Reference proteome</keyword>
<dbReference type="Pfam" id="PF00144">
    <property type="entry name" value="Beta-lactamase"/>
    <property type="match status" value="1"/>
</dbReference>
<comment type="similarity">
    <text evidence="9">Belongs to the beta-lactamase family.</text>
</comment>
<dbReference type="PANTHER" id="PTHR22935:SF95">
    <property type="entry name" value="BETA-LACTAMASE-LIKE 1-RELATED"/>
    <property type="match status" value="1"/>
</dbReference>
<evidence type="ECO:0000256" key="5">
    <source>
        <dbReference type="ARBA" id="ARBA00022833"/>
    </source>
</evidence>
<dbReference type="PANTHER" id="PTHR22935">
    <property type="entry name" value="PENICILLIN-BINDING PROTEIN"/>
    <property type="match status" value="1"/>
</dbReference>
<protein>
    <recommendedName>
        <fullName evidence="10">D-alanyl-D-alanine dipeptidase</fullName>
        <shortName evidence="10">D-Ala-D-Ala dipeptidase</shortName>
        <ecNumber evidence="10">3.4.13.22</ecNumber>
    </recommendedName>
</protein>
<dbReference type="InterPro" id="IPR001466">
    <property type="entry name" value="Beta-lactam-related"/>
</dbReference>
<keyword evidence="2 10" id="KW-0645">Protease</keyword>
<evidence type="ECO:0000256" key="6">
    <source>
        <dbReference type="ARBA" id="ARBA00022997"/>
    </source>
</evidence>
<evidence type="ECO:0000259" key="12">
    <source>
        <dbReference type="Pfam" id="PF00144"/>
    </source>
</evidence>
<proteinExistence type="inferred from homology"/>
<evidence type="ECO:0000256" key="3">
    <source>
        <dbReference type="ARBA" id="ARBA00022723"/>
    </source>
</evidence>
<dbReference type="EMBL" id="CP036525">
    <property type="protein sequence ID" value="QDT02072.1"/>
    <property type="molecule type" value="Genomic_DNA"/>
</dbReference>
<evidence type="ECO:0000313" key="13">
    <source>
        <dbReference type="EMBL" id="QDT02072.1"/>
    </source>
</evidence>
<accession>A0A517N4L9</accession>
<dbReference type="GO" id="GO:0160237">
    <property type="term" value="F:D-Ala-D-Ala dipeptidase activity"/>
    <property type="evidence" value="ECO:0007669"/>
    <property type="project" value="UniProtKB-EC"/>
</dbReference>
<feature type="site" description="Transition state stabilizer" evidence="10">
    <location>
        <position position="681"/>
    </location>
</feature>
<dbReference type="SUPFAM" id="SSF56601">
    <property type="entry name" value="beta-lactamase/transpeptidase-like"/>
    <property type="match status" value="1"/>
</dbReference>
<dbReference type="GO" id="GO:0006508">
    <property type="term" value="P:proteolysis"/>
    <property type="evidence" value="ECO:0007669"/>
    <property type="project" value="UniProtKB-KW"/>
</dbReference>
<dbReference type="GO" id="GO:0008270">
    <property type="term" value="F:zinc ion binding"/>
    <property type="evidence" value="ECO:0007669"/>
    <property type="project" value="UniProtKB-UniRule"/>
</dbReference>
<feature type="active site" description="Proton donor/acceptor" evidence="10">
    <location>
        <position position="775"/>
    </location>
</feature>
<comment type="catalytic activity">
    <reaction evidence="1 10">
        <text>D-alanyl-D-alanine + H2O = 2 D-alanine</text>
        <dbReference type="Rhea" id="RHEA:20661"/>
        <dbReference type="ChEBI" id="CHEBI:15377"/>
        <dbReference type="ChEBI" id="CHEBI:57416"/>
        <dbReference type="ChEBI" id="CHEBI:57822"/>
        <dbReference type="EC" id="3.4.13.22"/>
    </reaction>
</comment>
<keyword evidence="7 10" id="KW-0482">Metalloprotease</keyword>
<feature type="signal peptide" evidence="11">
    <location>
        <begin position="1"/>
        <end position="24"/>
    </location>
</feature>
<feature type="binding site" evidence="10">
    <location>
        <position position="717"/>
    </location>
    <ligand>
        <name>Zn(2+)</name>
        <dbReference type="ChEBI" id="CHEBI:29105"/>
        <note>catalytic</note>
    </ligand>
</feature>
<gene>
    <name evidence="13" type="primary">ddpX</name>
    <name evidence="13" type="ORF">K227x_04430</name>
</gene>
<evidence type="ECO:0000256" key="10">
    <source>
        <dbReference type="HAMAP-Rule" id="MF_01924"/>
    </source>
</evidence>
<dbReference type="InterPro" id="IPR009045">
    <property type="entry name" value="Zn_M74/Hedgehog-like"/>
</dbReference>
<dbReference type="GO" id="GO:0008237">
    <property type="term" value="F:metallopeptidase activity"/>
    <property type="evidence" value="ECO:0007669"/>
    <property type="project" value="UniProtKB-KW"/>
</dbReference>
<reference evidence="13 14" key="1">
    <citation type="submission" date="2019-02" db="EMBL/GenBank/DDBJ databases">
        <title>Deep-cultivation of Planctomycetes and their phenomic and genomic characterization uncovers novel biology.</title>
        <authorList>
            <person name="Wiegand S."/>
            <person name="Jogler M."/>
            <person name="Boedeker C."/>
            <person name="Pinto D."/>
            <person name="Vollmers J."/>
            <person name="Rivas-Marin E."/>
            <person name="Kohn T."/>
            <person name="Peeters S.H."/>
            <person name="Heuer A."/>
            <person name="Rast P."/>
            <person name="Oberbeckmann S."/>
            <person name="Bunk B."/>
            <person name="Jeske O."/>
            <person name="Meyerdierks A."/>
            <person name="Storesund J.E."/>
            <person name="Kallscheuer N."/>
            <person name="Luecker S."/>
            <person name="Lage O.M."/>
            <person name="Pohl T."/>
            <person name="Merkel B.J."/>
            <person name="Hornburger P."/>
            <person name="Mueller R.-W."/>
            <person name="Bruemmer F."/>
            <person name="Labrenz M."/>
            <person name="Spormann A.M."/>
            <person name="Op den Camp H."/>
            <person name="Overmann J."/>
            <person name="Amann R."/>
            <person name="Jetten M.S.M."/>
            <person name="Mascher T."/>
            <person name="Medema M.H."/>
            <person name="Devos D.P."/>
            <person name="Kaster A.-K."/>
            <person name="Ovreas L."/>
            <person name="Rohde M."/>
            <person name="Galperin M.Y."/>
            <person name="Jogler C."/>
        </authorList>
    </citation>
    <scope>NUCLEOTIDE SEQUENCE [LARGE SCALE GENOMIC DNA]</scope>
    <source>
        <strain evidence="13 14">K22_7</strain>
    </source>
</reference>
<evidence type="ECO:0000256" key="1">
    <source>
        <dbReference type="ARBA" id="ARBA00001362"/>
    </source>
</evidence>
<keyword evidence="4 10" id="KW-0378">Hydrolase</keyword>
<dbReference type="Gene3D" id="3.30.1380.10">
    <property type="match status" value="1"/>
</dbReference>
<evidence type="ECO:0000256" key="11">
    <source>
        <dbReference type="SAM" id="SignalP"/>
    </source>
</evidence>
<comment type="function">
    <text evidence="10">Catalyzes hydrolysis of the D-alanyl-D-alanine dipeptide.</text>
</comment>
<comment type="similarity">
    <text evidence="10">Belongs to the peptidase M15D family.</text>
</comment>
<dbReference type="KEGG" id="rlc:K227x_04430"/>
<dbReference type="EC" id="3.4.13.22" evidence="10"/>
<dbReference type="InterPro" id="IPR012338">
    <property type="entry name" value="Beta-lactam/transpept-like"/>
</dbReference>